<dbReference type="Gene3D" id="1.10.440.10">
    <property type="entry name" value="T4 endonuclease V"/>
    <property type="match status" value="1"/>
</dbReference>
<dbReference type="Proteomes" id="UP000186469">
    <property type="component" value="Unassembled WGS sequence"/>
</dbReference>
<accession>A0A1M7SRQ7</accession>
<reference evidence="1 2" key="1">
    <citation type="submission" date="2016-12" db="EMBL/GenBank/DDBJ databases">
        <authorList>
            <person name="Song W.-J."/>
            <person name="Kurnit D.M."/>
        </authorList>
    </citation>
    <scope>NUCLEOTIDE SEQUENCE [LARGE SCALE GENOMIC DNA]</scope>
    <source>
        <strain evidence="1 2">DSM 11393</strain>
    </source>
</reference>
<dbReference type="EMBL" id="FRDI01000004">
    <property type="protein sequence ID" value="SHN61159.1"/>
    <property type="molecule type" value="Genomic_DNA"/>
</dbReference>
<gene>
    <name evidence="1" type="ORF">SAMN02745728_01196</name>
</gene>
<dbReference type="InterPro" id="IPR004260">
    <property type="entry name" value="Pyr-dimer_DNA_glycosylase"/>
</dbReference>
<dbReference type="AlphaFoldDB" id="A0A1M7SRQ7"/>
<protein>
    <submittedName>
        <fullName evidence="1">Pyrimidine dimer DNA glycosylase /DNA-(Apurinic or apyrimidinic site) lyase</fullName>
    </submittedName>
</protein>
<evidence type="ECO:0000313" key="2">
    <source>
        <dbReference type="Proteomes" id="UP000186469"/>
    </source>
</evidence>
<dbReference type="RefSeq" id="WP_072696877.1">
    <property type="nucleotide sequence ID" value="NZ_FRDI01000004.1"/>
</dbReference>
<proteinExistence type="predicted"/>
<dbReference type="OrthoDB" id="3253436at2"/>
<dbReference type="Pfam" id="PF03013">
    <property type="entry name" value="Pyr_excise"/>
    <property type="match status" value="1"/>
</dbReference>
<evidence type="ECO:0000313" key="1">
    <source>
        <dbReference type="EMBL" id="SHN61159.1"/>
    </source>
</evidence>
<dbReference type="SUPFAM" id="SSF47077">
    <property type="entry name" value="T4 endonuclease V"/>
    <property type="match status" value="1"/>
</dbReference>
<dbReference type="STRING" id="1121455.SAMN02745728_01196"/>
<organism evidence="1 2">
    <name type="scientific">Desulfovibrio litoralis DSM 11393</name>
    <dbReference type="NCBI Taxonomy" id="1121455"/>
    <lineage>
        <taxon>Bacteria</taxon>
        <taxon>Pseudomonadati</taxon>
        <taxon>Thermodesulfobacteriota</taxon>
        <taxon>Desulfovibrionia</taxon>
        <taxon>Desulfovibrionales</taxon>
        <taxon>Desulfovibrionaceae</taxon>
        <taxon>Desulfovibrio</taxon>
    </lineage>
</organism>
<name>A0A1M7SRQ7_9BACT</name>
<sequence>MTRMWGVNPKKMCRKHLLGEHVEMHMLASSIDTGRSVKGFQDNNCLDAPLIEERHNQLADEMLRRGYKHNSPLYHQNNLASTPIDVDASYKELIARCRECYKLSLEG</sequence>
<dbReference type="InterPro" id="IPR024796">
    <property type="entry name" value="T4_endonuc_V"/>
</dbReference>
<keyword evidence="1" id="KW-0456">Lyase</keyword>
<dbReference type="GO" id="GO:0016829">
    <property type="term" value="F:lyase activity"/>
    <property type="evidence" value="ECO:0007669"/>
    <property type="project" value="UniProtKB-KW"/>
</dbReference>
<keyword evidence="2" id="KW-1185">Reference proteome</keyword>